<evidence type="ECO:0000313" key="1">
    <source>
        <dbReference type="EMBL" id="RJF97473.1"/>
    </source>
</evidence>
<keyword evidence="2" id="KW-1185">Reference proteome</keyword>
<dbReference type="AlphaFoldDB" id="A0A3A3FNK2"/>
<dbReference type="EMBL" id="QYUO01000001">
    <property type="protein sequence ID" value="RJF97473.1"/>
    <property type="molecule type" value="Genomic_DNA"/>
</dbReference>
<sequence>MAHLSYSFLRKAACIAAAALLLACSPKYDWREVRSPDANFQALFPGKPSSHSRAINLDGIQVTMTMTAADVDGASFAVGSATLADAAQAAAALTAMKTAMIRNMGGTVRHDKTVSSAGAPAMTEVEIAGPSPSTASDTRLMVARFIVKDRRVYQIVVVGQEKNIPREQIDTFFTSFKPG</sequence>
<comment type="caution">
    <text evidence="1">The sequence shown here is derived from an EMBL/GenBank/DDBJ whole genome shotgun (WGS) entry which is preliminary data.</text>
</comment>
<organism evidence="1 2">
    <name type="scientific">Noviherbaspirillum saxi</name>
    <dbReference type="NCBI Taxonomy" id="2320863"/>
    <lineage>
        <taxon>Bacteria</taxon>
        <taxon>Pseudomonadati</taxon>
        <taxon>Pseudomonadota</taxon>
        <taxon>Betaproteobacteria</taxon>
        <taxon>Burkholderiales</taxon>
        <taxon>Oxalobacteraceae</taxon>
        <taxon>Noviherbaspirillum</taxon>
    </lineage>
</organism>
<gene>
    <name evidence="1" type="ORF">D3871_02210</name>
</gene>
<protein>
    <recommendedName>
        <fullName evidence="3">Transmembrane protein</fullName>
    </recommendedName>
</protein>
<dbReference type="RefSeq" id="WP_119767422.1">
    <property type="nucleotide sequence ID" value="NZ_QYUO01000001.1"/>
</dbReference>
<evidence type="ECO:0008006" key="3">
    <source>
        <dbReference type="Google" id="ProtNLM"/>
    </source>
</evidence>
<reference evidence="2" key="1">
    <citation type="submission" date="2018-09" db="EMBL/GenBank/DDBJ databases">
        <authorList>
            <person name="Zhu H."/>
        </authorList>
    </citation>
    <scope>NUCLEOTIDE SEQUENCE [LARGE SCALE GENOMIC DNA]</scope>
    <source>
        <strain evidence="2">K1R23-30</strain>
    </source>
</reference>
<dbReference type="Proteomes" id="UP000265955">
    <property type="component" value="Unassembled WGS sequence"/>
</dbReference>
<name>A0A3A3FNK2_9BURK</name>
<accession>A0A3A3FNK2</accession>
<evidence type="ECO:0000313" key="2">
    <source>
        <dbReference type="Proteomes" id="UP000265955"/>
    </source>
</evidence>
<proteinExistence type="predicted"/>
<dbReference type="OrthoDB" id="8686017at2"/>